<gene>
    <name evidence="2" type="ORF">GSI_09862</name>
</gene>
<dbReference type="EMBL" id="AYKW01000030">
    <property type="protein sequence ID" value="PIL28011.1"/>
    <property type="molecule type" value="Genomic_DNA"/>
</dbReference>
<evidence type="ECO:0000256" key="1">
    <source>
        <dbReference type="SAM" id="MobiDB-lite"/>
    </source>
</evidence>
<sequence>MAPHRALTVPDILREIFEKLSIRPQLSLPGAELGSFQFPNATGDPDDFQASKVNRWTLACAARTCKMFVEPASGVLWEVVDDFAPIESTLKIAHARIWKRIEQIARRIRALSCRAQMGGDADALAAFSSRYDSGRAIFPNMRVFSAVPMWKVDGAAWHSFLRAACASPSLALFTVATDHDGTILKILATAAPAPQKLIHLKAPYLWSIDEEGHRALAKFSNLCTAHFMVIDITLFRHLRLVSCLPSWHAAKESGRRRISELDADAAILGRGIGECFFTALCTGVEGGETVGLGIPEGEGPKPEARWRQSYHLNRPRNRPASVDENLVDTGSAGEVLERV</sequence>
<evidence type="ECO:0000313" key="3">
    <source>
        <dbReference type="Proteomes" id="UP000230002"/>
    </source>
</evidence>
<dbReference type="Proteomes" id="UP000230002">
    <property type="component" value="Unassembled WGS sequence"/>
</dbReference>
<name>A0A2G8S2N4_9APHY</name>
<comment type="caution">
    <text evidence="2">The sequence shown here is derived from an EMBL/GenBank/DDBJ whole genome shotgun (WGS) entry which is preliminary data.</text>
</comment>
<accession>A0A2G8S2N4</accession>
<dbReference type="OrthoDB" id="2755377at2759"/>
<proteinExistence type="predicted"/>
<feature type="region of interest" description="Disordered" evidence="1">
    <location>
        <begin position="312"/>
        <end position="339"/>
    </location>
</feature>
<keyword evidence="3" id="KW-1185">Reference proteome</keyword>
<dbReference type="AlphaFoldDB" id="A0A2G8S2N4"/>
<reference evidence="2 3" key="1">
    <citation type="journal article" date="2015" name="Sci. Rep.">
        <title>Chromosome-level genome map provides insights into diverse defense mechanisms in the medicinal fungus Ganoderma sinense.</title>
        <authorList>
            <person name="Zhu Y."/>
            <person name="Xu J."/>
            <person name="Sun C."/>
            <person name="Zhou S."/>
            <person name="Xu H."/>
            <person name="Nelson D.R."/>
            <person name="Qian J."/>
            <person name="Song J."/>
            <person name="Luo H."/>
            <person name="Xiang L."/>
            <person name="Li Y."/>
            <person name="Xu Z."/>
            <person name="Ji A."/>
            <person name="Wang L."/>
            <person name="Lu S."/>
            <person name="Hayward A."/>
            <person name="Sun W."/>
            <person name="Li X."/>
            <person name="Schwartz D.C."/>
            <person name="Wang Y."/>
            <person name="Chen S."/>
        </authorList>
    </citation>
    <scope>NUCLEOTIDE SEQUENCE [LARGE SCALE GENOMIC DNA]</scope>
    <source>
        <strain evidence="2 3">ZZ0214-1</strain>
    </source>
</reference>
<organism evidence="2 3">
    <name type="scientific">Ganoderma sinense ZZ0214-1</name>
    <dbReference type="NCBI Taxonomy" id="1077348"/>
    <lineage>
        <taxon>Eukaryota</taxon>
        <taxon>Fungi</taxon>
        <taxon>Dikarya</taxon>
        <taxon>Basidiomycota</taxon>
        <taxon>Agaricomycotina</taxon>
        <taxon>Agaricomycetes</taxon>
        <taxon>Polyporales</taxon>
        <taxon>Polyporaceae</taxon>
        <taxon>Ganoderma</taxon>
    </lineage>
</organism>
<protein>
    <submittedName>
        <fullName evidence="2">Uncharacterized protein</fullName>
    </submittedName>
</protein>
<evidence type="ECO:0000313" key="2">
    <source>
        <dbReference type="EMBL" id="PIL28011.1"/>
    </source>
</evidence>